<evidence type="ECO:0000313" key="2">
    <source>
        <dbReference type="EMBL" id="MDM7890634.1"/>
    </source>
</evidence>
<feature type="transmembrane region" description="Helical" evidence="1">
    <location>
        <begin position="39"/>
        <end position="58"/>
    </location>
</feature>
<feature type="transmembrane region" description="Helical" evidence="1">
    <location>
        <begin position="12"/>
        <end position="33"/>
    </location>
</feature>
<evidence type="ECO:0008006" key="4">
    <source>
        <dbReference type="Google" id="ProtNLM"/>
    </source>
</evidence>
<evidence type="ECO:0000313" key="3">
    <source>
        <dbReference type="Proteomes" id="UP001236404"/>
    </source>
</evidence>
<reference evidence="2 3" key="1">
    <citation type="submission" date="2023-06" db="EMBL/GenBank/DDBJ databases">
        <authorList>
            <person name="Feng G."/>
            <person name="Li J."/>
            <person name="Zhu H."/>
        </authorList>
    </citation>
    <scope>NUCLEOTIDE SEQUENCE [LARGE SCALE GENOMIC DNA]</scope>
    <source>
        <strain evidence="2 3">RHCKG28</strain>
    </source>
</reference>
<organism evidence="2 3">
    <name type="scientific">Curtobacterium caseinilyticum</name>
    <dbReference type="NCBI Taxonomy" id="3055137"/>
    <lineage>
        <taxon>Bacteria</taxon>
        <taxon>Bacillati</taxon>
        <taxon>Actinomycetota</taxon>
        <taxon>Actinomycetes</taxon>
        <taxon>Micrococcales</taxon>
        <taxon>Microbacteriaceae</taxon>
        <taxon>Curtobacterium</taxon>
    </lineage>
</organism>
<protein>
    <recommendedName>
        <fullName evidence="4">MFS transporter</fullName>
    </recommendedName>
</protein>
<feature type="transmembrane region" description="Helical" evidence="1">
    <location>
        <begin position="79"/>
        <end position="98"/>
    </location>
</feature>
<keyword evidence="1" id="KW-0812">Transmembrane</keyword>
<proteinExistence type="predicted"/>
<keyword evidence="3" id="KW-1185">Reference proteome</keyword>
<dbReference type="RefSeq" id="WP_289472142.1">
    <property type="nucleotide sequence ID" value="NZ_JAUCMN010000002.1"/>
</dbReference>
<accession>A0ABT7TM24</accession>
<dbReference type="EMBL" id="JAUCMN010000002">
    <property type="protein sequence ID" value="MDM7890634.1"/>
    <property type="molecule type" value="Genomic_DNA"/>
</dbReference>
<keyword evidence="1" id="KW-0472">Membrane</keyword>
<evidence type="ECO:0000256" key="1">
    <source>
        <dbReference type="SAM" id="Phobius"/>
    </source>
</evidence>
<gene>
    <name evidence="2" type="ORF">QUG93_02940</name>
</gene>
<keyword evidence="1" id="KW-1133">Transmembrane helix</keyword>
<name>A0ABT7TM24_9MICO</name>
<comment type="caution">
    <text evidence="2">The sequence shown here is derived from an EMBL/GenBank/DDBJ whole genome shotgun (WGS) entry which is preliminary data.</text>
</comment>
<feature type="transmembrane region" description="Helical" evidence="1">
    <location>
        <begin position="104"/>
        <end position="123"/>
    </location>
</feature>
<sequence>MHAPTSRLALAITLLVLAGGALVVVFAVVALVRDAGDDAAWAAALFGAGLAAWGLWFNQLADADEGRASTGDEPRAARSSIGTLAMVAVLAGGAFWVLRGPLDRTLAESLLVTAIVLGLWALNRGLDARIRRRRAAGEVD</sequence>
<dbReference type="Proteomes" id="UP001236404">
    <property type="component" value="Unassembled WGS sequence"/>
</dbReference>